<dbReference type="EMBL" id="LBUE01000007">
    <property type="protein sequence ID" value="KKQ56323.1"/>
    <property type="molecule type" value="Genomic_DNA"/>
</dbReference>
<dbReference type="InterPro" id="IPR029063">
    <property type="entry name" value="SAM-dependent_MTases_sf"/>
</dbReference>
<keyword evidence="1" id="KW-0694">RNA-binding</keyword>
<feature type="domain" description="Ribosomal RNA methyltransferase FtsJ" evidence="2">
    <location>
        <begin position="3"/>
        <end position="136"/>
    </location>
</feature>
<organism evidence="3 4">
    <name type="scientific">Candidatus Woesebacteria bacterium GW2011_GWC1_38_13</name>
    <dbReference type="NCBI Taxonomy" id="1618583"/>
    <lineage>
        <taxon>Bacteria</taxon>
        <taxon>Candidatus Woeseibacteriota</taxon>
    </lineage>
</organism>
<evidence type="ECO:0000259" key="2">
    <source>
        <dbReference type="Pfam" id="PF01728"/>
    </source>
</evidence>
<dbReference type="Proteomes" id="UP000034096">
    <property type="component" value="Unassembled WGS sequence"/>
</dbReference>
<name>A0A0G0ILW5_9BACT</name>
<dbReference type="GO" id="GO:0008168">
    <property type="term" value="F:methyltransferase activity"/>
    <property type="evidence" value="ECO:0007669"/>
    <property type="project" value="InterPro"/>
</dbReference>
<gene>
    <name evidence="3" type="ORF">US75_C0007G0029</name>
</gene>
<dbReference type="PANTHER" id="PTHR32319:SF0">
    <property type="entry name" value="BACTERIAL HEMOLYSIN-LIKE PROTEIN"/>
    <property type="match status" value="1"/>
</dbReference>
<dbReference type="STRING" id="1618583.US75_C0007G0029"/>
<dbReference type="InterPro" id="IPR002877">
    <property type="entry name" value="RNA_MeTrfase_FtsJ_dom"/>
</dbReference>
<evidence type="ECO:0000256" key="1">
    <source>
        <dbReference type="ARBA" id="ARBA00022884"/>
    </source>
</evidence>
<dbReference type="AlphaFoldDB" id="A0A0G0ILW5"/>
<accession>A0A0G0ILW5</accession>
<dbReference type="GO" id="GO:0032259">
    <property type="term" value="P:methylation"/>
    <property type="evidence" value="ECO:0007669"/>
    <property type="project" value="InterPro"/>
</dbReference>
<evidence type="ECO:0000313" key="4">
    <source>
        <dbReference type="Proteomes" id="UP000034096"/>
    </source>
</evidence>
<dbReference type="InterPro" id="IPR047048">
    <property type="entry name" value="TlyA"/>
</dbReference>
<proteinExistence type="predicted"/>
<dbReference type="PATRIC" id="fig|1618583.3.peg.329"/>
<dbReference type="SUPFAM" id="SSF53335">
    <property type="entry name" value="S-adenosyl-L-methionine-dependent methyltransferases"/>
    <property type="match status" value="1"/>
</dbReference>
<reference evidence="3 4" key="1">
    <citation type="journal article" date="2015" name="Nature">
        <title>rRNA introns, odd ribosomes, and small enigmatic genomes across a large radiation of phyla.</title>
        <authorList>
            <person name="Brown C.T."/>
            <person name="Hug L.A."/>
            <person name="Thomas B.C."/>
            <person name="Sharon I."/>
            <person name="Castelle C.J."/>
            <person name="Singh A."/>
            <person name="Wilkins M.J."/>
            <person name="Williams K.H."/>
            <person name="Banfield J.F."/>
        </authorList>
    </citation>
    <scope>NUCLEOTIDE SEQUENCE [LARGE SCALE GENOMIC DNA]</scope>
</reference>
<evidence type="ECO:0000313" key="3">
    <source>
        <dbReference type="EMBL" id="KKQ56323.1"/>
    </source>
</evidence>
<comment type="caution">
    <text evidence="3">The sequence shown here is derived from an EMBL/GenBank/DDBJ whole genome shotgun (WGS) entry which is preliminary data.</text>
</comment>
<dbReference type="Gene3D" id="3.40.50.150">
    <property type="entry name" value="Vaccinia Virus protein VP39"/>
    <property type="match status" value="1"/>
</dbReference>
<dbReference type="PANTHER" id="PTHR32319">
    <property type="entry name" value="BACTERIAL HEMOLYSIN-LIKE PROTEIN"/>
    <property type="match status" value="1"/>
</dbReference>
<dbReference type="Pfam" id="PF01728">
    <property type="entry name" value="FtsJ"/>
    <property type="match status" value="1"/>
</dbReference>
<sequence length="178" mass="19659">MIFASRAGEKLQFALDKFNISVDGLTVADFGSSTGGFVDCLLQNGAKKVYSVDTAYGELAWALRNDTRVIVMERTNAMHVVLPELADLVTVDTSWTRQKNILPNAFNNLKPGGKIISLIKPHYEAKKARLTSDQVNQVIEITKKEIEEVGGRIEITVESPILGEKGKNREFLALIVPK</sequence>
<protein>
    <recommendedName>
        <fullName evidence="2">Ribosomal RNA methyltransferase FtsJ domain-containing protein</fullName>
    </recommendedName>
</protein>
<dbReference type="GO" id="GO:0003723">
    <property type="term" value="F:RNA binding"/>
    <property type="evidence" value="ECO:0007669"/>
    <property type="project" value="UniProtKB-KW"/>
</dbReference>